<feature type="region of interest" description="Disordered" evidence="1">
    <location>
        <begin position="1"/>
        <end position="38"/>
    </location>
</feature>
<keyword evidence="3" id="KW-1185">Reference proteome</keyword>
<organism evidence="2 3">
    <name type="scientific">Phycomyces blakesleeanus (strain ATCC 8743b / DSM 1359 / FGSC 10004 / NBRC 33097 / NRRL 1555)</name>
    <dbReference type="NCBI Taxonomy" id="763407"/>
    <lineage>
        <taxon>Eukaryota</taxon>
        <taxon>Fungi</taxon>
        <taxon>Fungi incertae sedis</taxon>
        <taxon>Mucoromycota</taxon>
        <taxon>Mucoromycotina</taxon>
        <taxon>Mucoromycetes</taxon>
        <taxon>Mucorales</taxon>
        <taxon>Phycomycetaceae</taxon>
        <taxon>Phycomyces</taxon>
    </lineage>
</organism>
<dbReference type="InParanoid" id="A0A167KE72"/>
<dbReference type="Proteomes" id="UP000077315">
    <property type="component" value="Unassembled WGS sequence"/>
</dbReference>
<gene>
    <name evidence="2" type="ORF">PHYBLDRAFT_150971</name>
</gene>
<dbReference type="OrthoDB" id="2403564at2759"/>
<name>A0A167KE72_PHYB8</name>
<evidence type="ECO:0000256" key="1">
    <source>
        <dbReference type="SAM" id="MobiDB-lite"/>
    </source>
</evidence>
<proteinExistence type="predicted"/>
<dbReference type="GeneID" id="28993489"/>
<dbReference type="RefSeq" id="XP_018285926.1">
    <property type="nucleotide sequence ID" value="XM_018432583.1"/>
</dbReference>
<evidence type="ECO:0000313" key="3">
    <source>
        <dbReference type="Proteomes" id="UP000077315"/>
    </source>
</evidence>
<dbReference type="AlphaFoldDB" id="A0A167KE72"/>
<evidence type="ECO:0000313" key="2">
    <source>
        <dbReference type="EMBL" id="OAD67886.1"/>
    </source>
</evidence>
<accession>A0A167KE72</accession>
<dbReference type="VEuPathDB" id="FungiDB:PHYBLDRAFT_150971"/>
<dbReference type="EMBL" id="KV440997">
    <property type="protein sequence ID" value="OAD67886.1"/>
    <property type="molecule type" value="Genomic_DNA"/>
</dbReference>
<reference evidence="3" key="1">
    <citation type="submission" date="2015-06" db="EMBL/GenBank/DDBJ databases">
        <title>Expansion of signal transduction pathways in fungi by whole-genome duplication.</title>
        <authorList>
            <consortium name="DOE Joint Genome Institute"/>
            <person name="Corrochano L.M."/>
            <person name="Kuo A."/>
            <person name="Marcet-Houben M."/>
            <person name="Polaino S."/>
            <person name="Salamov A."/>
            <person name="Villalobos J.M."/>
            <person name="Alvarez M.I."/>
            <person name="Avalos J."/>
            <person name="Benito E.P."/>
            <person name="Benoit I."/>
            <person name="Burger G."/>
            <person name="Camino L.P."/>
            <person name="Canovas D."/>
            <person name="Cerda-Olmedo E."/>
            <person name="Cheng J.-F."/>
            <person name="Dominguez A."/>
            <person name="Elias M."/>
            <person name="Eslava A.P."/>
            <person name="Glaser F."/>
            <person name="Grimwood J."/>
            <person name="Gutierrez G."/>
            <person name="Heitman J."/>
            <person name="Henrissat B."/>
            <person name="Iturriaga E.A."/>
            <person name="Lang B.F."/>
            <person name="Lavin J.L."/>
            <person name="Lee S."/>
            <person name="Li W."/>
            <person name="Lindquist E."/>
            <person name="Lopez-Garcia S."/>
            <person name="Luque E.M."/>
            <person name="Marcos A.T."/>
            <person name="Martin J."/>
            <person name="McCluskey K."/>
            <person name="Medina H.R."/>
            <person name="Miralles-Duran A."/>
            <person name="Miyazaki A."/>
            <person name="Munoz-Torres E."/>
            <person name="Oguiza J.A."/>
            <person name="Ohm R."/>
            <person name="Olmedo M."/>
            <person name="Orejas M."/>
            <person name="Ortiz-Castellanos L."/>
            <person name="Pisabarro A.G."/>
            <person name="Rodriguez-Romero J."/>
            <person name="Ruiz-Herrera J."/>
            <person name="Ruiz-Vazquez R."/>
            <person name="Sanz C."/>
            <person name="Schackwitz W."/>
            <person name="Schmutz J."/>
            <person name="Shahriari M."/>
            <person name="Shelest E."/>
            <person name="Silva-Franco F."/>
            <person name="Soanes D."/>
            <person name="Syed K."/>
            <person name="Tagua V.G."/>
            <person name="Talbot N.J."/>
            <person name="Thon M."/>
            <person name="De vries R.P."/>
            <person name="Wiebenga A."/>
            <person name="Yadav J.S."/>
            <person name="Braun E.L."/>
            <person name="Baker S."/>
            <person name="Garre V."/>
            <person name="Horwitz B."/>
            <person name="Torres-Martinez S."/>
            <person name="Idnurm A."/>
            <person name="Herrera-Estrella A."/>
            <person name="Gabaldon T."/>
            <person name="Grigoriev I.V."/>
        </authorList>
    </citation>
    <scope>NUCLEOTIDE SEQUENCE [LARGE SCALE GENOMIC DNA]</scope>
    <source>
        <strain evidence="3">NRRL 1555(-)</strain>
    </source>
</reference>
<feature type="compositionally biased region" description="Polar residues" evidence="1">
    <location>
        <begin position="154"/>
        <end position="169"/>
    </location>
</feature>
<protein>
    <submittedName>
        <fullName evidence="2">Uncharacterized protein</fullName>
    </submittedName>
</protein>
<feature type="region of interest" description="Disordered" evidence="1">
    <location>
        <begin position="146"/>
        <end position="169"/>
    </location>
</feature>
<sequence length="169" mass="18755">MPTRPDLSNRKRSRSPSPVQSASHKRHHEQPEEPQDDLLSDLTNVLAEIRTTPSTGEISAELLGTLRGVMLQIEHLSADETNTRAREMKDESDRCLETWFDELLARCEADGELDLASLGYEEMGDSEDEEDSLALALALQDEEDVCQEDEDAVSITNSTSSHSEVQVSA</sequence>